<dbReference type="InterPro" id="IPR001763">
    <property type="entry name" value="Rhodanese-like_dom"/>
</dbReference>
<dbReference type="Gene3D" id="3.40.250.10">
    <property type="entry name" value="Rhodanese-like domain"/>
    <property type="match status" value="1"/>
</dbReference>
<dbReference type="AlphaFoldDB" id="A0A3B0V7T4"/>
<accession>A0A3B0V7T4</accession>
<feature type="domain" description="Rhodanese" evidence="1">
    <location>
        <begin position="35"/>
        <end position="124"/>
    </location>
</feature>
<dbReference type="EMBL" id="UOES01000334">
    <property type="protein sequence ID" value="VAW27996.1"/>
    <property type="molecule type" value="Genomic_DNA"/>
</dbReference>
<dbReference type="SUPFAM" id="SSF52821">
    <property type="entry name" value="Rhodanese/Cell cycle control phosphatase"/>
    <property type="match status" value="1"/>
</dbReference>
<protein>
    <recommendedName>
        <fullName evidence="1">Rhodanese domain-containing protein</fullName>
    </recommendedName>
</protein>
<dbReference type="CDD" id="cd00158">
    <property type="entry name" value="RHOD"/>
    <property type="match status" value="1"/>
</dbReference>
<feature type="non-terminal residue" evidence="2">
    <location>
        <position position="1"/>
    </location>
</feature>
<evidence type="ECO:0000259" key="1">
    <source>
        <dbReference type="PROSITE" id="PS50206"/>
    </source>
</evidence>
<dbReference type="InterPro" id="IPR050229">
    <property type="entry name" value="GlpE_sulfurtransferase"/>
</dbReference>
<evidence type="ECO:0000313" key="2">
    <source>
        <dbReference type="EMBL" id="VAW27996.1"/>
    </source>
</evidence>
<sequence>FISCGNSQNQESSKQAKGTVAKNISTDEFQEKIKSIDGILVLDVRTPEEVATGAIEGSTHLDIYSPKFKETLERMDKDKPTMVYCAVGGRSGQAMEIMKKMGFKEVYNLSGGIRAWKNEGKPIK</sequence>
<gene>
    <name evidence="2" type="ORF">MNBD_BACTEROID06-1195</name>
</gene>
<dbReference type="PANTHER" id="PTHR43031">
    <property type="entry name" value="FAD-DEPENDENT OXIDOREDUCTASE"/>
    <property type="match status" value="1"/>
</dbReference>
<organism evidence="2">
    <name type="scientific">hydrothermal vent metagenome</name>
    <dbReference type="NCBI Taxonomy" id="652676"/>
    <lineage>
        <taxon>unclassified sequences</taxon>
        <taxon>metagenomes</taxon>
        <taxon>ecological metagenomes</taxon>
    </lineage>
</organism>
<name>A0A3B0V7T4_9ZZZZ</name>
<dbReference type="SMART" id="SM00450">
    <property type="entry name" value="RHOD"/>
    <property type="match status" value="1"/>
</dbReference>
<dbReference type="PROSITE" id="PS50206">
    <property type="entry name" value="RHODANESE_3"/>
    <property type="match status" value="1"/>
</dbReference>
<dbReference type="PANTHER" id="PTHR43031:SF1">
    <property type="entry name" value="PYRIDINE NUCLEOTIDE-DISULPHIDE OXIDOREDUCTASE"/>
    <property type="match status" value="1"/>
</dbReference>
<reference evidence="2" key="1">
    <citation type="submission" date="2018-06" db="EMBL/GenBank/DDBJ databases">
        <authorList>
            <person name="Zhirakovskaya E."/>
        </authorList>
    </citation>
    <scope>NUCLEOTIDE SEQUENCE</scope>
</reference>
<proteinExistence type="predicted"/>
<dbReference type="Pfam" id="PF00581">
    <property type="entry name" value="Rhodanese"/>
    <property type="match status" value="1"/>
</dbReference>
<dbReference type="InterPro" id="IPR036873">
    <property type="entry name" value="Rhodanese-like_dom_sf"/>
</dbReference>